<dbReference type="RefSeq" id="WP_036437320.1">
    <property type="nucleotide sequence ID" value="NZ_CP030103.1"/>
</dbReference>
<dbReference type="OrthoDB" id="10009128at2"/>
<dbReference type="EMBL" id="CP030103">
    <property type="protein sequence ID" value="AWX42779.1"/>
    <property type="molecule type" value="Genomic_DNA"/>
</dbReference>
<dbReference type="Pfam" id="PF07554">
    <property type="entry name" value="FIVAR"/>
    <property type="match status" value="10"/>
</dbReference>
<evidence type="ECO:0000313" key="1">
    <source>
        <dbReference type="EMBL" id="AWX42779.1"/>
    </source>
</evidence>
<protein>
    <submittedName>
        <fullName evidence="1">Uncharacterized protein</fullName>
    </submittedName>
</protein>
<gene>
    <name evidence="1" type="ORF">DK849_01730</name>
</gene>
<reference evidence="2" key="1">
    <citation type="submission" date="2018-06" db="EMBL/GenBank/DDBJ databases">
        <title>Complete genome sequences of Mycoplasma anatis, M. anseris and M. cloacale type strains.</title>
        <authorList>
            <person name="Grozner D."/>
            <person name="Forro B."/>
            <person name="Sulyok K.M."/>
            <person name="Marton S."/>
            <person name="Kreizinger Z."/>
            <person name="Banyai K."/>
            <person name="Gyuranecz M."/>
        </authorList>
    </citation>
    <scope>NUCLEOTIDE SEQUENCE [LARGE SCALE GENOMIC DNA]</scope>
    <source>
        <strain evidence="2">NCTC 10199</strain>
    </source>
</reference>
<keyword evidence="2" id="KW-1185">Reference proteome</keyword>
<evidence type="ECO:0000313" key="2">
    <source>
        <dbReference type="Proteomes" id="UP000249865"/>
    </source>
</evidence>
<proteinExistence type="predicted"/>
<dbReference type="Proteomes" id="UP000249865">
    <property type="component" value="Chromosome"/>
</dbReference>
<dbReference type="Gene3D" id="1.20.1270.90">
    <property type="entry name" value="AF1782-like"/>
    <property type="match status" value="1"/>
</dbReference>
<sequence length="1758" mass="199004">MRKSKKIALILLGLGAIGATAGTVYVLLNSKKSKNEAIAKLINTIDTYRKNNLNGDAWTKLDNQAIELIKDLNSFIDSKNEIEVNKAIEENSEKFAMIQELFKYFTLANEVNGYLNIISNDNKYQEIASELKNVLDKQNGIVKNTENKIDVINSFNTLKNAYENAISKINDNNLLIASKINELDDLIKQANEYNESVKNTEIKEELKRAIEIAVTKKDATNATTESLTNAYNNLELILENIKVKNEEWKMAHTRLESKISEIELNKGSYGFNESELNDLSLATQEAKNIANDYSNDKTALDNAIVVLENKVKEIKERADLRKQEELLVKNKLNSLINQVAEFKNDVVINTQIKERLNQNITNASSELNNNNATSDTLNEAYNKLKEQFDIEKSNHNEWEKSYNNLKNKIDETEIYSILNSSSSNDLTNLFSAIEESKTILDNRNSNKTTLDNQLAKLEKAYIKAKELIDLNKTQEELAKEKLQILISQSITYKNSIINQNIKEELNNQIQNAQNALSNPSATLDSLNNAYTALEEALNSAKSQNTDWKDANASLNDKINEINNLKNSDAFNSSEIQEIDNAITEAQKSLDNPNIDKDAINNAKTTLENQFKAIQEKADARKAQEQLDKQKLATLITEANEYNNSIKNTTINSELSSAIQIAINKKDAVNATSESLTEALNELQTALDNVKIKNQEWNTSYTNLDDKIKEIEANRETDEVNESELNTLNNAIKEAKAVLNDPNSDKTALDNAKTTLENKYNEIKLAFNSRKENENKAKEKLNNLINQANSAKESIINTAIKDVLSNAIQNAEAASNNPKATTDSLNNAYTALEATLNEAKTQDTNWKNANSALNDKINEINSSKNSNNFNSTELQQINEAIVKATESLNNSSLAQEALESAKTELENKYNEIKKNLDNRKEREKENAKQKLNALINQATEEKNKIVNNVIKNELGTAIQTAKNVLDSSDSSTEDLNKAYQTLESALNNSKEQDNDWKNANSNLNTKINEINSSKDGNNFNSTELKQINDAIAKATESLNNPLVNKQELENAKTTLENAYKKVQTNAELRKQQENKEKEKLETLIKESSLYKDSITNSFIKDELSSSIQSAINKKDDANATIDSLTQTYKDLESALQTAKTKNEEWKTAHTNLDNKIKEIEGNKTSNDFNEHELSDLNNAIEAAKTVLSNPSSDKNALDNAKTTLDAKYNEIIQTSELRKQQEKDNAKNQLKSLIDDATSFKDSIINTEIKNKLSQAIQNVQSILDNLESSTEALDNAYKTLETIFNQIKLEDSAWKSANSDLDNKINEINNLKISNGFNETEMLEINTIISEAKKLLNNPSINKENLEIAKSTLETEFRKIQAKAELRKQQENLAKEKLQTLINQANTYNQTTVENTTIKNELQSLITTATTKKDAKNATAESLEQAYNELNSSFDAVKTKQNTWKASYDGLKNRTVEVNNQIDSYNLDNIEKQQLLAVVNDSNEILNNKNNDAQTFNDKLQKLNNAVNEYKTKNDVRNQIKTLLTKLDQDKNNEYIIDKQELQSKITKFVSETNTLLNKSNSTLLEFQTKKTELENLIKETNDNAVKLKTELRSKIETTLSNTKDSLTLSLLQTYQTRFNFETSLNERMSKLQPVFDNVDSNRKSLEDALSDYNTIYDKAKIWFELLEKFAFMKKTASTDREHLELMGKLTEFESKISQIERYIQIFSTEVVADGVETRWKNAIKTIDTWLLQYGLNFNEEKSKQTYTEWIKILNKYS</sequence>
<organism evidence="1 2">
    <name type="scientific">Metamycoplasma cloacale</name>
    <dbReference type="NCBI Taxonomy" id="92401"/>
    <lineage>
        <taxon>Bacteria</taxon>
        <taxon>Bacillati</taxon>
        <taxon>Mycoplasmatota</taxon>
        <taxon>Mycoplasmoidales</taxon>
        <taxon>Metamycoplasmataceae</taxon>
        <taxon>Metamycoplasma</taxon>
    </lineage>
</organism>
<accession>A0A2Z4LM16</accession>
<dbReference type="KEGG" id="mclo:DK849_01730"/>
<name>A0A2Z4LM16_9BACT</name>